<keyword evidence="2" id="KW-1185">Reference proteome</keyword>
<feature type="non-terminal residue" evidence="1">
    <location>
        <position position="30"/>
    </location>
</feature>
<dbReference type="AlphaFoldDB" id="A0A391NWN6"/>
<dbReference type="Proteomes" id="UP000265618">
    <property type="component" value="Unassembled WGS sequence"/>
</dbReference>
<organism evidence="1 2">
    <name type="scientific">Kipferlia bialata</name>
    <dbReference type="NCBI Taxonomy" id="797122"/>
    <lineage>
        <taxon>Eukaryota</taxon>
        <taxon>Metamonada</taxon>
        <taxon>Carpediemonas-like organisms</taxon>
        <taxon>Kipferlia</taxon>
    </lineage>
</organism>
<reference evidence="1 2" key="1">
    <citation type="journal article" date="2018" name="PLoS ONE">
        <title>The draft genome of Kipferlia bialata reveals reductive genome evolution in fornicate parasites.</title>
        <authorList>
            <person name="Tanifuji G."/>
            <person name="Takabayashi S."/>
            <person name="Kume K."/>
            <person name="Takagi M."/>
            <person name="Nakayama T."/>
            <person name="Kamikawa R."/>
            <person name="Inagaki Y."/>
            <person name="Hashimoto T."/>
        </authorList>
    </citation>
    <scope>NUCLEOTIDE SEQUENCE [LARGE SCALE GENOMIC DNA]</scope>
    <source>
        <strain evidence="1">NY0173</strain>
    </source>
</reference>
<evidence type="ECO:0000313" key="2">
    <source>
        <dbReference type="Proteomes" id="UP000265618"/>
    </source>
</evidence>
<protein>
    <submittedName>
        <fullName evidence="1">Uncharacterized protein</fullName>
    </submittedName>
</protein>
<name>A0A391NWN6_9EUKA</name>
<comment type="caution">
    <text evidence="1">The sequence shown here is derived from an EMBL/GenBank/DDBJ whole genome shotgun (WGS) entry which is preliminary data.</text>
</comment>
<proteinExistence type="predicted"/>
<dbReference type="EMBL" id="BDIP01011262">
    <property type="protein sequence ID" value="GCA65475.1"/>
    <property type="molecule type" value="Genomic_DNA"/>
</dbReference>
<gene>
    <name evidence="1" type="ORF">KIPB_017201</name>
</gene>
<sequence length="30" mass="3062">MDSIIATVVMPSEAATPSAMSQSLDGMYGT</sequence>
<accession>A0A391NWN6</accession>
<evidence type="ECO:0000313" key="1">
    <source>
        <dbReference type="EMBL" id="GCA65475.1"/>
    </source>
</evidence>